<keyword evidence="4" id="KW-1185">Reference proteome</keyword>
<dbReference type="AlphaFoldDB" id="E6TWC4"/>
<keyword evidence="3" id="KW-0808">Transferase</keyword>
<evidence type="ECO:0000259" key="1">
    <source>
        <dbReference type="Pfam" id="PF00534"/>
    </source>
</evidence>
<proteinExistence type="predicted"/>
<dbReference type="InterPro" id="IPR050194">
    <property type="entry name" value="Glycosyltransferase_grp1"/>
</dbReference>
<accession>E6TWC4</accession>
<feature type="domain" description="Glycosyltransferase subfamily 4-like N-terminal" evidence="2">
    <location>
        <begin position="58"/>
        <end position="156"/>
    </location>
</feature>
<protein>
    <submittedName>
        <fullName evidence="3">Glycosyl transferase group 1</fullName>
    </submittedName>
</protein>
<dbReference type="InterPro" id="IPR001296">
    <property type="entry name" value="Glyco_trans_1"/>
</dbReference>
<dbReference type="SUPFAM" id="SSF53756">
    <property type="entry name" value="UDP-Glycosyltransferase/glycogen phosphorylase"/>
    <property type="match status" value="1"/>
</dbReference>
<sequence>MKKIAFIRTQFLPITETFIYEELINIKQFSPIVITEKELNAHLFPYKHIIKVSHLEDELPSILQKENIKLLHVRFGTTAIRLIKLLKEINIPTITSFHGYDVPDPEKKTPYHVQLKSLFQVGDCFTATSCYMKNKLIALGCPPNKIHVQKSGIDLNKFQYRKPRIPLEGEKVQILSVGRFVEKKGFQYLLKAFSKVQKKYPVKLTLIGDGPRRKEIIRIVKKHKMKKSVQIKDPLPHKEIVKEMARAHIFCLPSVTEKNGNQEGIPNVLKEAMAIGVPIVTTEHAGIPELIEHKVHGYLVHERDVRGLVHGLVRIIDDSHSWEKMTLRARKKIEKSYNSTIQVKQLENLYTSLID</sequence>
<reference evidence="3" key="1">
    <citation type="submission" date="2010-12" db="EMBL/GenBank/DDBJ databases">
        <title>Complete sequence of Bacillus cellulosilyticus DSM 2522.</title>
        <authorList>
            <consortium name="US DOE Joint Genome Institute"/>
            <person name="Lucas S."/>
            <person name="Copeland A."/>
            <person name="Lapidus A."/>
            <person name="Cheng J.-F."/>
            <person name="Bruce D."/>
            <person name="Goodwin L."/>
            <person name="Pitluck S."/>
            <person name="Chertkov O."/>
            <person name="Detter J.C."/>
            <person name="Han C."/>
            <person name="Tapia R."/>
            <person name="Land M."/>
            <person name="Hauser L."/>
            <person name="Jeffries C."/>
            <person name="Kyrpides N."/>
            <person name="Ivanova N."/>
            <person name="Mikhailova N."/>
            <person name="Brumm P."/>
            <person name="Mead D."/>
            <person name="Woyke T."/>
        </authorList>
    </citation>
    <scope>NUCLEOTIDE SEQUENCE [LARGE SCALE GENOMIC DNA]</scope>
    <source>
        <strain evidence="3">DSM 2522</strain>
    </source>
</reference>
<evidence type="ECO:0000313" key="4">
    <source>
        <dbReference type="Proteomes" id="UP000001401"/>
    </source>
</evidence>
<evidence type="ECO:0000313" key="3">
    <source>
        <dbReference type="EMBL" id="ADU31080.1"/>
    </source>
</evidence>
<name>E6TWC4_EVAC2</name>
<feature type="domain" description="Glycosyl transferase family 1" evidence="1">
    <location>
        <begin position="165"/>
        <end position="331"/>
    </location>
</feature>
<dbReference type="KEGG" id="bco:Bcell_2827"/>
<dbReference type="HOGENOM" id="CLU_009583_14_3_9"/>
<evidence type="ECO:0000259" key="2">
    <source>
        <dbReference type="Pfam" id="PF13439"/>
    </source>
</evidence>
<organism evidence="3 4">
    <name type="scientific">Evansella cellulosilytica (strain ATCC 21833 / DSM 2522 / FERM P-1141 / JCM 9156 / N-4)</name>
    <name type="common">Bacillus cellulosilyticus</name>
    <dbReference type="NCBI Taxonomy" id="649639"/>
    <lineage>
        <taxon>Bacteria</taxon>
        <taxon>Bacillati</taxon>
        <taxon>Bacillota</taxon>
        <taxon>Bacilli</taxon>
        <taxon>Bacillales</taxon>
        <taxon>Bacillaceae</taxon>
        <taxon>Evansella</taxon>
    </lineage>
</organism>
<dbReference type="STRING" id="649639.Bcell_2827"/>
<dbReference type="Pfam" id="PF13439">
    <property type="entry name" value="Glyco_transf_4"/>
    <property type="match status" value="1"/>
</dbReference>
<gene>
    <name evidence="3" type="ordered locus">Bcell_2827</name>
</gene>
<dbReference type="RefSeq" id="WP_013489412.1">
    <property type="nucleotide sequence ID" value="NC_014829.1"/>
</dbReference>
<dbReference type="Pfam" id="PF00534">
    <property type="entry name" value="Glycos_transf_1"/>
    <property type="match status" value="1"/>
</dbReference>
<dbReference type="OrthoDB" id="73743at2"/>
<dbReference type="PANTHER" id="PTHR45947">
    <property type="entry name" value="SULFOQUINOVOSYL TRANSFERASE SQD2"/>
    <property type="match status" value="1"/>
</dbReference>
<dbReference type="GO" id="GO:0016757">
    <property type="term" value="F:glycosyltransferase activity"/>
    <property type="evidence" value="ECO:0007669"/>
    <property type="project" value="InterPro"/>
</dbReference>
<dbReference type="EMBL" id="CP002394">
    <property type="protein sequence ID" value="ADU31080.1"/>
    <property type="molecule type" value="Genomic_DNA"/>
</dbReference>
<dbReference type="eggNOG" id="COG0438">
    <property type="taxonomic scope" value="Bacteria"/>
</dbReference>
<dbReference type="InterPro" id="IPR028098">
    <property type="entry name" value="Glyco_trans_4-like_N"/>
</dbReference>
<dbReference type="PANTHER" id="PTHR45947:SF14">
    <property type="entry name" value="SLL1723 PROTEIN"/>
    <property type="match status" value="1"/>
</dbReference>
<dbReference type="Proteomes" id="UP000001401">
    <property type="component" value="Chromosome"/>
</dbReference>
<dbReference type="Gene3D" id="3.40.50.2000">
    <property type="entry name" value="Glycogen Phosphorylase B"/>
    <property type="match status" value="2"/>
</dbReference>